<dbReference type="OrthoDB" id="194443at2759"/>
<gene>
    <name evidence="1" type="ORF">BJ875DRAFT_434446</name>
</gene>
<evidence type="ECO:0000313" key="1">
    <source>
        <dbReference type="EMBL" id="KAG9228959.1"/>
    </source>
</evidence>
<protein>
    <submittedName>
        <fullName evidence="1">Uncharacterized protein</fullName>
    </submittedName>
</protein>
<accession>A0A9P8C099</accession>
<dbReference type="EMBL" id="MU251836">
    <property type="protein sequence ID" value="KAG9228959.1"/>
    <property type="molecule type" value="Genomic_DNA"/>
</dbReference>
<sequence>MLVQWLYLGQVIFDEPTPAECITAIIEFVRLADMCKVKGMETLMADRTKAIILANAAPEKESIEGPDPDSNTYHLVDQHITSAALLPNGHPIRKVLATAAVDGYIRRNSYRFLNQMCQSPDFAFDLLLEVKETLKTVESGPLLTFTDPFSGKILPFVN</sequence>
<keyword evidence="2" id="KW-1185">Reference proteome</keyword>
<name>A0A9P8C099_9HELO</name>
<reference evidence="1" key="1">
    <citation type="journal article" date="2021" name="IMA Fungus">
        <title>Genomic characterization of three marine fungi, including Emericellopsis atlantica sp. nov. with signatures of a generalist lifestyle and marine biomass degradation.</title>
        <authorList>
            <person name="Hagestad O.C."/>
            <person name="Hou L."/>
            <person name="Andersen J.H."/>
            <person name="Hansen E.H."/>
            <person name="Altermark B."/>
            <person name="Li C."/>
            <person name="Kuhnert E."/>
            <person name="Cox R.J."/>
            <person name="Crous P.W."/>
            <person name="Spatafora J.W."/>
            <person name="Lail K."/>
            <person name="Amirebrahimi M."/>
            <person name="Lipzen A."/>
            <person name="Pangilinan J."/>
            <person name="Andreopoulos W."/>
            <person name="Hayes R.D."/>
            <person name="Ng V."/>
            <person name="Grigoriev I.V."/>
            <person name="Jackson S.A."/>
            <person name="Sutton T.D.S."/>
            <person name="Dobson A.D.W."/>
            <person name="Rama T."/>
        </authorList>
    </citation>
    <scope>NUCLEOTIDE SEQUENCE</scope>
    <source>
        <strain evidence="1">TRa018bII</strain>
    </source>
</reference>
<evidence type="ECO:0000313" key="2">
    <source>
        <dbReference type="Proteomes" id="UP000824998"/>
    </source>
</evidence>
<dbReference type="AlphaFoldDB" id="A0A9P8C099"/>
<dbReference type="Proteomes" id="UP000824998">
    <property type="component" value="Unassembled WGS sequence"/>
</dbReference>
<proteinExistence type="predicted"/>
<comment type="caution">
    <text evidence="1">The sequence shown here is derived from an EMBL/GenBank/DDBJ whole genome shotgun (WGS) entry which is preliminary data.</text>
</comment>
<organism evidence="1 2">
    <name type="scientific">Amylocarpus encephaloides</name>
    <dbReference type="NCBI Taxonomy" id="45428"/>
    <lineage>
        <taxon>Eukaryota</taxon>
        <taxon>Fungi</taxon>
        <taxon>Dikarya</taxon>
        <taxon>Ascomycota</taxon>
        <taxon>Pezizomycotina</taxon>
        <taxon>Leotiomycetes</taxon>
        <taxon>Helotiales</taxon>
        <taxon>Helotiales incertae sedis</taxon>
        <taxon>Amylocarpus</taxon>
    </lineage>
</organism>